<evidence type="ECO:0000256" key="1">
    <source>
        <dbReference type="SAM" id="SignalP"/>
    </source>
</evidence>
<accession>A0ABP8NQQ6</accession>
<dbReference type="PANTHER" id="PTHR40980">
    <property type="entry name" value="PLUG DOMAIN-CONTAINING PROTEIN"/>
    <property type="match status" value="1"/>
</dbReference>
<evidence type="ECO:0000259" key="2">
    <source>
        <dbReference type="Pfam" id="PF07715"/>
    </source>
</evidence>
<dbReference type="InterPro" id="IPR012910">
    <property type="entry name" value="Plug_dom"/>
</dbReference>
<protein>
    <submittedName>
        <fullName evidence="4">Outer membrane beta-barrel family protein</fullName>
    </submittedName>
</protein>
<sequence length="799" mass="89767">MLPALMCCAILLISIISVAQSVKVICKVADKNGVPISYAAIQVSSATDSANAHYEADTDSAGTSTFTLTSGEKYIVRTFSMGYRPAVKNILVKGTRPVFDIVLEPDTKTLGTVNVTYKRPLMRQEEDKTIVDPEELAASSTNAFDIIEKVPGLFVDQDGNIYISSSTPATVYINGREQKMGRAEVAAMLKSLPPGSIDRIEIMRTPSTRYDASSSGGIVNVILKKGVRIGLTGSVNAGMNQGTYGNQFAGVVINNSNGVLSTSFNIQASRRATGEQLNTDRTFAADSLLSQNAYTTYPGDSYYGSYSIGYTPNKKWDITYDGRGSLNHNNTNSSSPAHIEKISTGEQVLTYKTDVANRAANKNITQGLSGKYKIDTLGSEWSTDLTWSGTPTRSEQAYNTVYYTPFYDSLSGKGNIDNRYNYFAFQTDMVWKLPYKISLEGGVKASNVWFCGSTDYDRTYNDTTRPDPARTNAYTYEEHIYAGYLQATKTLQSILIKGGSRIENTNMLGHQTVPTDTGFRIRRTDLFPYLYISRKLMKIAGWELRSYLIYRRTITRPAYDYLNPFPRYVDQYLSEAGNPSLRPQFTKNYEANVSVDDRPIIAFGYNDMTDMFSQVVYQADSSRRQTLRTYDNLGTNKEFYMKGLGAIPPGKTYFFVLGGQYNYNFYEGFYNGQPLSYTRGSWTFFTYQTLKLGKYTQVVLNGFMRYKGQVQFYELSTFGALNLSVNRQFLQKKLKVTLSVNDMFFTNNNHFVIEQGNIYATGLRRGDTRRYGMNVMYNFGIRKKEEHNFLNAESPENSK</sequence>
<dbReference type="InterPro" id="IPR037066">
    <property type="entry name" value="Plug_dom_sf"/>
</dbReference>
<dbReference type="SUPFAM" id="SSF56935">
    <property type="entry name" value="Porins"/>
    <property type="match status" value="1"/>
</dbReference>
<keyword evidence="1" id="KW-0732">Signal</keyword>
<feature type="signal peptide" evidence="1">
    <location>
        <begin position="1"/>
        <end position="19"/>
    </location>
</feature>
<proteinExistence type="predicted"/>
<dbReference type="Gene3D" id="2.60.40.1120">
    <property type="entry name" value="Carboxypeptidase-like, regulatory domain"/>
    <property type="match status" value="1"/>
</dbReference>
<evidence type="ECO:0000259" key="3">
    <source>
        <dbReference type="Pfam" id="PF14905"/>
    </source>
</evidence>
<reference evidence="5" key="1">
    <citation type="journal article" date="2019" name="Int. J. Syst. Evol. Microbiol.">
        <title>The Global Catalogue of Microorganisms (GCM) 10K type strain sequencing project: providing services to taxonomists for standard genome sequencing and annotation.</title>
        <authorList>
            <consortium name="The Broad Institute Genomics Platform"/>
            <consortium name="The Broad Institute Genome Sequencing Center for Infectious Disease"/>
            <person name="Wu L."/>
            <person name="Ma J."/>
        </authorList>
    </citation>
    <scope>NUCLEOTIDE SEQUENCE [LARGE SCALE GENOMIC DNA]</scope>
    <source>
        <strain evidence="5">JCM 32105</strain>
    </source>
</reference>
<dbReference type="InterPro" id="IPR008969">
    <property type="entry name" value="CarboxyPept-like_regulatory"/>
</dbReference>
<evidence type="ECO:0000313" key="4">
    <source>
        <dbReference type="EMBL" id="GAA4470171.1"/>
    </source>
</evidence>
<dbReference type="Pfam" id="PF14905">
    <property type="entry name" value="OMP_b-brl_3"/>
    <property type="match status" value="1"/>
</dbReference>
<dbReference type="EMBL" id="BAABFA010000024">
    <property type="protein sequence ID" value="GAA4470171.1"/>
    <property type="molecule type" value="Genomic_DNA"/>
</dbReference>
<dbReference type="Gene3D" id="2.170.130.10">
    <property type="entry name" value="TonB-dependent receptor, plug domain"/>
    <property type="match status" value="1"/>
</dbReference>
<keyword evidence="5" id="KW-1185">Reference proteome</keyword>
<comment type="caution">
    <text evidence="4">The sequence shown here is derived from an EMBL/GenBank/DDBJ whole genome shotgun (WGS) entry which is preliminary data.</text>
</comment>
<name>A0ABP8NQQ6_9BACT</name>
<feature type="chain" id="PRO_5047243341" evidence="1">
    <location>
        <begin position="20"/>
        <end position="799"/>
    </location>
</feature>
<dbReference type="SUPFAM" id="SSF49464">
    <property type="entry name" value="Carboxypeptidase regulatory domain-like"/>
    <property type="match status" value="1"/>
</dbReference>
<feature type="domain" description="Outer membrane protein beta-barrel" evidence="3">
    <location>
        <begin position="373"/>
        <end position="777"/>
    </location>
</feature>
<feature type="domain" description="TonB-dependent receptor plug" evidence="2">
    <location>
        <begin position="127"/>
        <end position="218"/>
    </location>
</feature>
<dbReference type="PANTHER" id="PTHR40980:SF4">
    <property type="entry name" value="TONB-DEPENDENT RECEPTOR-LIKE BETA-BARREL DOMAIN-CONTAINING PROTEIN"/>
    <property type="match status" value="1"/>
</dbReference>
<dbReference type="InterPro" id="IPR041700">
    <property type="entry name" value="OMP_b-brl_3"/>
</dbReference>
<organism evidence="4 5">
    <name type="scientific">Nemorincola caseinilytica</name>
    <dbReference type="NCBI Taxonomy" id="2054315"/>
    <lineage>
        <taxon>Bacteria</taxon>
        <taxon>Pseudomonadati</taxon>
        <taxon>Bacteroidota</taxon>
        <taxon>Chitinophagia</taxon>
        <taxon>Chitinophagales</taxon>
        <taxon>Chitinophagaceae</taxon>
        <taxon>Nemorincola</taxon>
    </lineage>
</organism>
<dbReference type="Pfam" id="PF07715">
    <property type="entry name" value="Plug"/>
    <property type="match status" value="1"/>
</dbReference>
<gene>
    <name evidence="4" type="ORF">GCM10023093_30930</name>
</gene>
<dbReference type="Proteomes" id="UP001500067">
    <property type="component" value="Unassembled WGS sequence"/>
</dbReference>
<evidence type="ECO:0000313" key="5">
    <source>
        <dbReference type="Proteomes" id="UP001500067"/>
    </source>
</evidence>